<proteinExistence type="predicted"/>
<keyword evidence="2" id="KW-1185">Reference proteome</keyword>
<name>A0A5D2MM32_GOSTO</name>
<evidence type="ECO:0000313" key="2">
    <source>
        <dbReference type="Proteomes" id="UP000322667"/>
    </source>
</evidence>
<sequence>MLPAIFKEQTHHFIRVSASPCPKWPPQCQPSKGQLRRQRESCRRWRSESTQVRRQRGGGSWRVRRLLVAQLLRL</sequence>
<protein>
    <submittedName>
        <fullName evidence="1">Uncharacterized protein</fullName>
    </submittedName>
</protein>
<dbReference type="AlphaFoldDB" id="A0A5D2MM32"/>
<accession>A0A5D2MM32</accession>
<dbReference type="EMBL" id="CM017622">
    <property type="protein sequence ID" value="TYH92526.1"/>
    <property type="molecule type" value="Genomic_DNA"/>
</dbReference>
<organism evidence="1 2">
    <name type="scientific">Gossypium tomentosum</name>
    <name type="common">Hawaiian cotton</name>
    <name type="synonym">Gossypium sandvicense</name>
    <dbReference type="NCBI Taxonomy" id="34277"/>
    <lineage>
        <taxon>Eukaryota</taxon>
        <taxon>Viridiplantae</taxon>
        <taxon>Streptophyta</taxon>
        <taxon>Embryophyta</taxon>
        <taxon>Tracheophyta</taxon>
        <taxon>Spermatophyta</taxon>
        <taxon>Magnoliopsida</taxon>
        <taxon>eudicotyledons</taxon>
        <taxon>Gunneridae</taxon>
        <taxon>Pentapetalae</taxon>
        <taxon>rosids</taxon>
        <taxon>malvids</taxon>
        <taxon>Malvales</taxon>
        <taxon>Malvaceae</taxon>
        <taxon>Malvoideae</taxon>
        <taxon>Gossypium</taxon>
    </lineage>
</organism>
<evidence type="ECO:0000313" key="1">
    <source>
        <dbReference type="EMBL" id="TYH92526.1"/>
    </source>
</evidence>
<gene>
    <name evidence="1" type="ORF">ES332_A13G187400v1</name>
</gene>
<reference evidence="1 2" key="1">
    <citation type="submission" date="2019-07" db="EMBL/GenBank/DDBJ databases">
        <title>WGS assembly of Gossypium tomentosum.</title>
        <authorList>
            <person name="Chen Z.J."/>
            <person name="Sreedasyam A."/>
            <person name="Ando A."/>
            <person name="Song Q."/>
            <person name="De L."/>
            <person name="Hulse-Kemp A."/>
            <person name="Ding M."/>
            <person name="Ye W."/>
            <person name="Kirkbride R."/>
            <person name="Jenkins J."/>
            <person name="Plott C."/>
            <person name="Lovell J."/>
            <person name="Lin Y.-M."/>
            <person name="Vaughn R."/>
            <person name="Liu B."/>
            <person name="Li W."/>
            <person name="Simpson S."/>
            <person name="Scheffler B."/>
            <person name="Saski C."/>
            <person name="Grover C."/>
            <person name="Hu G."/>
            <person name="Conover J."/>
            <person name="Carlson J."/>
            <person name="Shu S."/>
            <person name="Boston L."/>
            <person name="Williams M."/>
            <person name="Peterson D."/>
            <person name="Mcgee K."/>
            <person name="Jones D."/>
            <person name="Wendel J."/>
            <person name="Stelly D."/>
            <person name="Grimwood J."/>
            <person name="Schmutz J."/>
        </authorList>
    </citation>
    <scope>NUCLEOTIDE SEQUENCE [LARGE SCALE GENOMIC DNA]</scope>
    <source>
        <strain evidence="1">7179.01</strain>
    </source>
</reference>
<dbReference type="Proteomes" id="UP000322667">
    <property type="component" value="Chromosome A13"/>
</dbReference>